<proteinExistence type="predicted"/>
<reference evidence="1 2" key="1">
    <citation type="submission" date="2019-10" db="EMBL/GenBank/DDBJ databases">
        <title>Dictyobacter vulcani sp. nov., within the class Ktedonobacteria, isolated from soil of volcanic Mt. Zao.</title>
        <authorList>
            <person name="Zheng Y."/>
            <person name="Wang C.M."/>
            <person name="Sakai Y."/>
            <person name="Abe K."/>
            <person name="Yokota A."/>
            <person name="Yabe S."/>
        </authorList>
    </citation>
    <scope>NUCLEOTIDE SEQUENCE [LARGE SCALE GENOMIC DNA]</scope>
    <source>
        <strain evidence="1 2">W12</strain>
    </source>
</reference>
<evidence type="ECO:0000313" key="2">
    <source>
        <dbReference type="Proteomes" id="UP000326912"/>
    </source>
</evidence>
<sequence length="74" mass="8308">MATNCDFSRSSLLSEQYQREMELIAVALQEESQDEREERLGLVAQSWALTAACFHSQLETSDVPSYSPVALARL</sequence>
<comment type="caution">
    <text evidence="1">The sequence shown here is derived from an EMBL/GenBank/DDBJ whole genome shotgun (WGS) entry which is preliminary data.</text>
</comment>
<dbReference type="AlphaFoldDB" id="A0A5J4KJK4"/>
<evidence type="ECO:0000313" key="1">
    <source>
        <dbReference type="EMBL" id="GER87985.1"/>
    </source>
</evidence>
<accession>A0A5J4KJK4</accession>
<dbReference type="Proteomes" id="UP000326912">
    <property type="component" value="Unassembled WGS sequence"/>
</dbReference>
<dbReference type="RefSeq" id="WP_151755928.1">
    <property type="nucleotide sequence ID" value="NZ_BKZW01000001.1"/>
</dbReference>
<keyword evidence="2" id="KW-1185">Reference proteome</keyword>
<dbReference type="EMBL" id="BKZW01000001">
    <property type="protein sequence ID" value="GER87985.1"/>
    <property type="molecule type" value="Genomic_DNA"/>
</dbReference>
<gene>
    <name evidence="1" type="ORF">KDW_21470</name>
</gene>
<name>A0A5J4KJK4_9CHLR</name>
<protein>
    <submittedName>
        <fullName evidence="1">Uncharacterized protein</fullName>
    </submittedName>
</protein>
<organism evidence="1 2">
    <name type="scientific">Dictyobacter vulcani</name>
    <dbReference type="NCBI Taxonomy" id="2607529"/>
    <lineage>
        <taxon>Bacteria</taxon>
        <taxon>Bacillati</taxon>
        <taxon>Chloroflexota</taxon>
        <taxon>Ktedonobacteria</taxon>
        <taxon>Ktedonobacterales</taxon>
        <taxon>Dictyobacteraceae</taxon>
        <taxon>Dictyobacter</taxon>
    </lineage>
</organism>